<comment type="caution">
    <text evidence="5">The sequence shown here is derived from an EMBL/GenBank/DDBJ whole genome shotgun (WGS) entry which is preliminary data.</text>
</comment>
<evidence type="ECO:0000256" key="3">
    <source>
        <dbReference type="ARBA" id="ARBA00023239"/>
    </source>
</evidence>
<dbReference type="EMBL" id="JACHGI010000026">
    <property type="protein sequence ID" value="MBB6470291.1"/>
    <property type="molecule type" value="Genomic_DNA"/>
</dbReference>
<dbReference type="PANTHER" id="PTHR48078">
    <property type="entry name" value="THREONINE DEHYDRATASE, MITOCHONDRIAL-RELATED"/>
    <property type="match status" value="1"/>
</dbReference>
<dbReference type="InterPro" id="IPR036052">
    <property type="entry name" value="TrpB-like_PALP_sf"/>
</dbReference>
<dbReference type="RefSeq" id="WP_184774392.1">
    <property type="nucleotide sequence ID" value="NZ_JACHGI010000026.1"/>
</dbReference>
<sequence>MTIATGYSCIRCEAIYPATLTIDSRGCPLCAPVAPANLAPIYDRPAITRGFAKEEHGRSSLWKYGQRLPCADEDVVTLGEGLTPLVACPRIGASLGTANLFIKDESRNPTWSYKDRFSTVAVSIARAQGAKVVATASSGNAGASLAAYAARADMDCVVATFAGTASPMLSQIRKHGATVLSLAKKVDRWKFLAEAQARFGWFITSPFSAPVVGGHPLAIEGYKTIAYEIIEQRSGDVPDWCVMPVCYGDALSGVWAGFKELFYDGLIDRLPKMVAAEVHGSLSASLAQGTDHVLEQEVRFDPLAVSIGTSRSTYQALKAIRESSGQAVPVSNDGLIDMQSRLAANEGIFAELASVAPLMAIRALSDRGVIEPRSKVIAVVTAGGLKDLDRSTGPATSYESFDTTADAWSWFLNHNN</sequence>
<dbReference type="PANTHER" id="PTHR48078:SF6">
    <property type="entry name" value="L-THREONINE DEHYDRATASE CATABOLIC TDCB"/>
    <property type="match status" value="1"/>
</dbReference>
<protein>
    <submittedName>
        <fullName evidence="5">Threonine synthase</fullName>
        <ecNumber evidence="5">4.2.3.1</ecNumber>
    </submittedName>
</protein>
<dbReference type="GO" id="GO:0006567">
    <property type="term" value="P:L-threonine catabolic process"/>
    <property type="evidence" value="ECO:0007669"/>
    <property type="project" value="TreeGrafter"/>
</dbReference>
<dbReference type="GO" id="GO:0009097">
    <property type="term" value="P:isoleucine biosynthetic process"/>
    <property type="evidence" value="ECO:0007669"/>
    <property type="project" value="TreeGrafter"/>
</dbReference>
<evidence type="ECO:0000313" key="6">
    <source>
        <dbReference type="Proteomes" id="UP000532373"/>
    </source>
</evidence>
<dbReference type="Proteomes" id="UP000532373">
    <property type="component" value="Unassembled WGS sequence"/>
</dbReference>
<dbReference type="GO" id="GO:0003941">
    <property type="term" value="F:L-serine ammonia-lyase activity"/>
    <property type="evidence" value="ECO:0007669"/>
    <property type="project" value="TreeGrafter"/>
</dbReference>
<evidence type="ECO:0000256" key="1">
    <source>
        <dbReference type="ARBA" id="ARBA00001933"/>
    </source>
</evidence>
<dbReference type="GO" id="GO:0004794">
    <property type="term" value="F:threonine deaminase activity"/>
    <property type="evidence" value="ECO:0007669"/>
    <property type="project" value="TreeGrafter"/>
</dbReference>
<organism evidence="5 6">
    <name type="scientific">Aminobacter carboxidus</name>
    <dbReference type="NCBI Taxonomy" id="376165"/>
    <lineage>
        <taxon>Bacteria</taxon>
        <taxon>Pseudomonadati</taxon>
        <taxon>Pseudomonadota</taxon>
        <taxon>Alphaproteobacteria</taxon>
        <taxon>Hyphomicrobiales</taxon>
        <taxon>Phyllobacteriaceae</taxon>
        <taxon>Aminobacter</taxon>
    </lineage>
</organism>
<dbReference type="EC" id="4.2.3.1" evidence="5"/>
<dbReference type="SUPFAM" id="SSF53686">
    <property type="entry name" value="Tryptophan synthase beta subunit-like PLP-dependent enzymes"/>
    <property type="match status" value="1"/>
</dbReference>
<gene>
    <name evidence="5" type="ORF">HNQ96_006188</name>
</gene>
<dbReference type="CDD" id="cd01563">
    <property type="entry name" value="Thr-synth_1"/>
    <property type="match status" value="1"/>
</dbReference>
<evidence type="ECO:0000256" key="2">
    <source>
        <dbReference type="ARBA" id="ARBA00022898"/>
    </source>
</evidence>
<dbReference type="AlphaFoldDB" id="A0A8E1WMG5"/>
<dbReference type="Gene3D" id="3.40.50.1100">
    <property type="match status" value="2"/>
</dbReference>
<evidence type="ECO:0000313" key="5">
    <source>
        <dbReference type="EMBL" id="MBB6470291.1"/>
    </source>
</evidence>
<keyword evidence="3 5" id="KW-0456">Lyase</keyword>
<proteinExistence type="predicted"/>
<dbReference type="GO" id="GO:0006565">
    <property type="term" value="P:L-serine catabolic process"/>
    <property type="evidence" value="ECO:0007669"/>
    <property type="project" value="TreeGrafter"/>
</dbReference>
<dbReference type="InterPro" id="IPR001926">
    <property type="entry name" value="TrpB-like_PALP"/>
</dbReference>
<dbReference type="Pfam" id="PF00291">
    <property type="entry name" value="PALP"/>
    <property type="match status" value="1"/>
</dbReference>
<feature type="domain" description="Tryptophan synthase beta chain-like PALP" evidence="4">
    <location>
        <begin position="76"/>
        <end position="381"/>
    </location>
</feature>
<reference evidence="5 6" key="1">
    <citation type="submission" date="2020-08" db="EMBL/GenBank/DDBJ databases">
        <title>Genomic Encyclopedia of Type Strains, Phase IV (KMG-IV): sequencing the most valuable type-strain genomes for metagenomic binning, comparative biology and taxonomic classification.</title>
        <authorList>
            <person name="Goeker M."/>
        </authorList>
    </citation>
    <scope>NUCLEOTIDE SEQUENCE [LARGE SCALE GENOMIC DNA]</scope>
    <source>
        <strain evidence="5 6">DSM 17454</strain>
    </source>
</reference>
<dbReference type="GO" id="GO:0004795">
    <property type="term" value="F:threonine synthase activity"/>
    <property type="evidence" value="ECO:0007669"/>
    <property type="project" value="UniProtKB-EC"/>
</dbReference>
<accession>A0A8E1WMG5</accession>
<name>A0A8E1WMG5_9HYPH</name>
<comment type="cofactor">
    <cofactor evidence="1">
        <name>pyridoxal 5'-phosphate</name>
        <dbReference type="ChEBI" id="CHEBI:597326"/>
    </cofactor>
</comment>
<keyword evidence="2" id="KW-0663">Pyridoxal phosphate</keyword>
<evidence type="ECO:0000259" key="4">
    <source>
        <dbReference type="Pfam" id="PF00291"/>
    </source>
</evidence>
<dbReference type="InterPro" id="IPR050147">
    <property type="entry name" value="Ser/Thr_Dehydratase"/>
</dbReference>